<dbReference type="SUPFAM" id="SSF53474">
    <property type="entry name" value="alpha/beta-Hydrolases"/>
    <property type="match status" value="1"/>
</dbReference>
<proteinExistence type="inferred from homology"/>
<dbReference type="InterPro" id="IPR050261">
    <property type="entry name" value="FrsA_esterase"/>
</dbReference>
<evidence type="ECO:0000259" key="3">
    <source>
        <dbReference type="Pfam" id="PF12697"/>
    </source>
</evidence>
<evidence type="ECO:0000256" key="1">
    <source>
        <dbReference type="ARBA" id="ARBA00038115"/>
    </source>
</evidence>
<gene>
    <name evidence="4" type="ORF">AB6M95_01995</name>
</gene>
<dbReference type="InterPro" id="IPR029058">
    <property type="entry name" value="AB_hydrolase_fold"/>
</dbReference>
<keyword evidence="2" id="KW-0732">Signal</keyword>
<dbReference type="Gene3D" id="3.40.50.1820">
    <property type="entry name" value="alpha/beta hydrolase"/>
    <property type="match status" value="1"/>
</dbReference>
<organism evidence="4 5">
    <name type="scientific">Pseudodesulfovibrio karagichevae</name>
    <dbReference type="NCBI Taxonomy" id="3239305"/>
    <lineage>
        <taxon>Bacteria</taxon>
        <taxon>Pseudomonadati</taxon>
        <taxon>Thermodesulfobacteriota</taxon>
        <taxon>Desulfovibrionia</taxon>
        <taxon>Desulfovibrionales</taxon>
        <taxon>Desulfovibrionaceae</taxon>
    </lineage>
</organism>
<protein>
    <submittedName>
        <fullName evidence="4">Alpha/beta hydrolase family protein</fullName>
    </submittedName>
</protein>
<sequence length="346" mass="37990">MQRFVWMLVIPLCLVGAARAQETRPEYSVGVSRFSVAYAPTDNDILGVVWYPTDEKPSEIMWGPFRLRVARDSRVIPGKHPLAVISHGSGGSHMAHRDTAMYLAERGYVVVSLLHPRNNYKDDADGRSRANWINRPRHVSVVLDWLLNQSEYAPFIDAKRIGVIGHSAGGHTALALAGGIPDLGAIGRYCAEHREDVAFCGPGGGILSRLGRLFADAGQNRAKAGELRDGRVRAVVLLAPLGVIFDGADALAGVTVPVLLFRAGKDDVLRYPYNAEFIRKKLPFPPQYVVVPDAGHFSFIAPFPEDRKAAVGAPASDPEGFDRVRFHERMNEAIAMFLDESLTQDR</sequence>
<dbReference type="EMBL" id="JBGLYH010000003">
    <property type="protein sequence ID" value="MEZ7195507.1"/>
    <property type="molecule type" value="Genomic_DNA"/>
</dbReference>
<dbReference type="Pfam" id="PF12697">
    <property type="entry name" value="Abhydrolase_6"/>
    <property type="match status" value="1"/>
</dbReference>
<keyword evidence="5" id="KW-1185">Reference proteome</keyword>
<comment type="similarity">
    <text evidence="1">Belongs to the AB hydrolase superfamily. FUS2 hydrolase family.</text>
</comment>
<reference evidence="4 5" key="1">
    <citation type="submission" date="2024-08" db="EMBL/GenBank/DDBJ databases">
        <title>Sulfate-reducing bacteria isolated from formation water of the oil field in Kazakhstan and description of Pseudodesulfovibrio sp.</title>
        <authorList>
            <person name="Bidzhieva S.K."/>
            <person name="Tourova T.P."/>
            <person name="Grouzdev D.S."/>
            <person name="Beletsky A.V."/>
            <person name="Sokolova D.S."/>
            <person name="Samigullina S.R."/>
            <person name="Poltaraus A.B."/>
            <person name="Avtukh A.N."/>
            <person name="Tereshina V.M."/>
            <person name="Zhaparov N.S."/>
            <person name="Mardanov A.V."/>
            <person name="Nazina T.N."/>
        </authorList>
    </citation>
    <scope>NUCLEOTIDE SEQUENCE [LARGE SCALE GENOMIC DNA]</scope>
    <source>
        <strain evidence="4 5">9FUS</strain>
    </source>
</reference>
<name>A0ABV4K173_9BACT</name>
<feature type="domain" description="AB hydrolase-1" evidence="3">
    <location>
        <begin position="84"/>
        <end position="302"/>
    </location>
</feature>
<dbReference type="GO" id="GO:0016787">
    <property type="term" value="F:hydrolase activity"/>
    <property type="evidence" value="ECO:0007669"/>
    <property type="project" value="UniProtKB-KW"/>
</dbReference>
<feature type="signal peptide" evidence="2">
    <location>
        <begin position="1"/>
        <end position="20"/>
    </location>
</feature>
<dbReference type="InterPro" id="IPR000073">
    <property type="entry name" value="AB_hydrolase_1"/>
</dbReference>
<feature type="chain" id="PRO_5045140709" evidence="2">
    <location>
        <begin position="21"/>
        <end position="346"/>
    </location>
</feature>
<dbReference type="Proteomes" id="UP001568698">
    <property type="component" value="Unassembled WGS sequence"/>
</dbReference>
<evidence type="ECO:0000256" key="2">
    <source>
        <dbReference type="SAM" id="SignalP"/>
    </source>
</evidence>
<dbReference type="PIRSF" id="PIRSF031982">
    <property type="entry name" value="UCP031982_abhydr"/>
    <property type="match status" value="1"/>
</dbReference>
<keyword evidence="4" id="KW-0378">Hydrolase</keyword>
<evidence type="ECO:0000313" key="5">
    <source>
        <dbReference type="Proteomes" id="UP001568698"/>
    </source>
</evidence>
<dbReference type="InterPro" id="IPR016986">
    <property type="entry name" value="UCP031982_abhydr"/>
</dbReference>
<comment type="caution">
    <text evidence="4">The sequence shown here is derived from an EMBL/GenBank/DDBJ whole genome shotgun (WGS) entry which is preliminary data.</text>
</comment>
<dbReference type="RefSeq" id="WP_371385055.1">
    <property type="nucleotide sequence ID" value="NZ_JBGLYH010000003.1"/>
</dbReference>
<accession>A0ABV4K173</accession>
<evidence type="ECO:0000313" key="4">
    <source>
        <dbReference type="EMBL" id="MEZ7195507.1"/>
    </source>
</evidence>
<dbReference type="PANTHER" id="PTHR22946">
    <property type="entry name" value="DIENELACTONE HYDROLASE DOMAIN-CONTAINING PROTEIN-RELATED"/>
    <property type="match status" value="1"/>
</dbReference>